<evidence type="ECO:0000256" key="4">
    <source>
        <dbReference type="ARBA" id="ARBA00022679"/>
    </source>
</evidence>
<dbReference type="PANTHER" id="PTHR45008">
    <property type="entry name" value="PTS SYSTEM GLUCOSE-SPECIFIC EIIA COMPONENT"/>
    <property type="match status" value="1"/>
</dbReference>
<dbReference type="Proteomes" id="UP001527882">
    <property type="component" value="Unassembled WGS sequence"/>
</dbReference>
<keyword evidence="6" id="KW-0418">Kinase</keyword>
<dbReference type="Gene3D" id="2.70.70.10">
    <property type="entry name" value="Glucose Permease (Domain IIA)"/>
    <property type="match status" value="1"/>
</dbReference>
<dbReference type="SUPFAM" id="SSF51261">
    <property type="entry name" value="Duplicated hybrid motif"/>
    <property type="match status" value="1"/>
</dbReference>
<evidence type="ECO:0000313" key="9">
    <source>
        <dbReference type="Proteomes" id="UP001527882"/>
    </source>
</evidence>
<evidence type="ECO:0000256" key="5">
    <source>
        <dbReference type="ARBA" id="ARBA00022683"/>
    </source>
</evidence>
<keyword evidence="4" id="KW-0808">Transferase</keyword>
<keyword evidence="3 8" id="KW-0762">Sugar transport</keyword>
<comment type="subcellular location">
    <subcellularLocation>
        <location evidence="1">Cytoplasm</location>
    </subcellularLocation>
</comment>
<dbReference type="EMBL" id="JAQAGZ010000020">
    <property type="protein sequence ID" value="MCZ8516008.1"/>
    <property type="molecule type" value="Genomic_DNA"/>
</dbReference>
<sequence length="164" mass="17349">MFNGWLSKNKVTAVAIASPLTGEAVPLTEVPDEAFAGKYMGDGVAIKPGEGKLVAPFDGVIAHLIDSMHAVIIEHASGLQLLVHIGINTVALQGKGFKAFVASGDKVATGQTLIEFDPELIQAEGYPLITPVVIANQEITERLEYDYKTVVAGEPALLQAVLKK</sequence>
<evidence type="ECO:0000259" key="7">
    <source>
        <dbReference type="PROSITE" id="PS51093"/>
    </source>
</evidence>
<dbReference type="InterPro" id="IPR011055">
    <property type="entry name" value="Dup_hybrid_motif"/>
</dbReference>
<dbReference type="InterPro" id="IPR001127">
    <property type="entry name" value="PTS_EIIA_1_perm"/>
</dbReference>
<evidence type="ECO:0000256" key="3">
    <source>
        <dbReference type="ARBA" id="ARBA00022597"/>
    </source>
</evidence>
<dbReference type="NCBIfam" id="TIGR00830">
    <property type="entry name" value="PTBA"/>
    <property type="match status" value="1"/>
</dbReference>
<dbReference type="Pfam" id="PF00358">
    <property type="entry name" value="PTS_EIIA_1"/>
    <property type="match status" value="1"/>
</dbReference>
<protein>
    <submittedName>
        <fullName evidence="8">PTS glucose transporter subunit IIA</fullName>
    </submittedName>
</protein>
<evidence type="ECO:0000256" key="2">
    <source>
        <dbReference type="ARBA" id="ARBA00022448"/>
    </source>
</evidence>
<feature type="domain" description="PTS EIIA type-1" evidence="7">
    <location>
        <begin position="32"/>
        <end position="136"/>
    </location>
</feature>
<gene>
    <name evidence="8" type="ORF">O9H85_27125</name>
</gene>
<dbReference type="PROSITE" id="PS51093">
    <property type="entry name" value="PTS_EIIA_TYPE_1"/>
    <property type="match status" value="1"/>
</dbReference>
<evidence type="ECO:0000256" key="1">
    <source>
        <dbReference type="ARBA" id="ARBA00004496"/>
    </source>
</evidence>
<evidence type="ECO:0000256" key="6">
    <source>
        <dbReference type="ARBA" id="ARBA00022777"/>
    </source>
</evidence>
<dbReference type="RefSeq" id="WP_269884535.1">
    <property type="nucleotide sequence ID" value="NZ_JAQAGZ010000020.1"/>
</dbReference>
<proteinExistence type="predicted"/>
<reference evidence="8 9" key="1">
    <citation type="submission" date="2022-12" db="EMBL/GenBank/DDBJ databases">
        <title>Draft genome sequence of Paenibacillus sp. dW9.</title>
        <authorList>
            <person name="Choi E.-W."/>
            <person name="Kim D.-U."/>
        </authorList>
    </citation>
    <scope>NUCLEOTIDE SEQUENCE [LARGE SCALE GENOMIC DNA]</scope>
    <source>
        <strain evidence="9">dW9</strain>
    </source>
</reference>
<dbReference type="PANTHER" id="PTHR45008:SF1">
    <property type="entry name" value="PTS SYSTEM GLUCOSE-SPECIFIC EIIA COMPONENT"/>
    <property type="match status" value="1"/>
</dbReference>
<keyword evidence="2" id="KW-0813">Transport</keyword>
<dbReference type="PROSITE" id="PS00371">
    <property type="entry name" value="PTS_EIIA_TYPE_1_HIS"/>
    <property type="match status" value="1"/>
</dbReference>
<accession>A0ABT4QGK4</accession>
<dbReference type="InterPro" id="IPR050890">
    <property type="entry name" value="PTS_EIIA_component"/>
</dbReference>
<keyword evidence="9" id="KW-1185">Reference proteome</keyword>
<name>A0ABT4QGK4_9BACL</name>
<organism evidence="8 9">
    <name type="scientific">Paenibacillus gyeongsangnamensis</name>
    <dbReference type="NCBI Taxonomy" id="3388067"/>
    <lineage>
        <taxon>Bacteria</taxon>
        <taxon>Bacillati</taxon>
        <taxon>Bacillota</taxon>
        <taxon>Bacilli</taxon>
        <taxon>Bacillales</taxon>
        <taxon>Paenibacillaceae</taxon>
        <taxon>Paenibacillus</taxon>
    </lineage>
</organism>
<evidence type="ECO:0000313" key="8">
    <source>
        <dbReference type="EMBL" id="MCZ8516008.1"/>
    </source>
</evidence>
<keyword evidence="5" id="KW-0598">Phosphotransferase system</keyword>
<comment type="caution">
    <text evidence="8">The sequence shown here is derived from an EMBL/GenBank/DDBJ whole genome shotgun (WGS) entry which is preliminary data.</text>
</comment>